<dbReference type="GO" id="GO:0003700">
    <property type="term" value="F:DNA-binding transcription factor activity"/>
    <property type="evidence" value="ECO:0007669"/>
    <property type="project" value="InterPro"/>
</dbReference>
<dbReference type="AlphaFoldDB" id="A0A6N2SCG2"/>
<evidence type="ECO:0000256" key="3">
    <source>
        <dbReference type="ARBA" id="ARBA00023163"/>
    </source>
</evidence>
<reference evidence="6" key="1">
    <citation type="submission" date="2019-11" db="EMBL/GenBank/DDBJ databases">
        <authorList>
            <person name="Feng L."/>
        </authorList>
    </citation>
    <scope>NUCLEOTIDE SEQUENCE</scope>
    <source>
        <strain evidence="6">BhanseniiLFYP23</strain>
    </source>
</reference>
<name>A0A6N2SCG2_BLAHA</name>
<keyword evidence="4" id="KW-1133">Transmembrane helix</keyword>
<keyword evidence="2" id="KW-0238">DNA-binding</keyword>
<dbReference type="InterPro" id="IPR018060">
    <property type="entry name" value="HTH_AraC"/>
</dbReference>
<dbReference type="RefSeq" id="WP_156342066.1">
    <property type="nucleotide sequence ID" value="NZ_CACRSY010000007.1"/>
</dbReference>
<gene>
    <name evidence="6" type="primary">melR_2</name>
    <name evidence="6" type="ORF">BHLFYP23_01970</name>
</gene>
<accession>A0A6N2SCG2</accession>
<keyword evidence="4" id="KW-0812">Transmembrane</keyword>
<feature type="transmembrane region" description="Helical" evidence="4">
    <location>
        <begin position="283"/>
        <end position="308"/>
    </location>
</feature>
<dbReference type="PANTHER" id="PTHR43280">
    <property type="entry name" value="ARAC-FAMILY TRANSCRIPTIONAL REGULATOR"/>
    <property type="match status" value="1"/>
</dbReference>
<protein>
    <submittedName>
        <fullName evidence="6">Melibiose operon regulatory protein</fullName>
    </submittedName>
</protein>
<sequence length="747" mass="87116">MYKHVHGRYQQKLNIIFIILSVFITLILSSVLGFFLSRQSEESYKNSISLSRTILEEKAETSLKNISNTMTDIVNDSLIKEWSTSYQKDNFYFLSSQVQKALTKYCSTSETRFQTYLLIDNTNTTNDEIAPSDVLSPKGSFSVSDFLKSKDLTPKDLSKIREYFSTHMFPYVLPHYNEKGQLDFLYYWIKGYQHPQTCIYMAEIPVNSIVNNTENQKFWIANDDGLFLPCTTDKETTKLLKTLQQYINPNKSIIKTSDYYIASSHLPSMNWSIYYLYDHNSLGILNIFFFLVFVVLIYILLSTLFFYIAKLLYQPIYETLKPTLKEENEHFDEFKILDENLNRLQTLNKNLLETQKTTDRLMVQQYYQNLLTDCNGYLAEIKKPYFSETANFCVGLLCLHPEQEDALDTALLGQLELYKNILFQECIKQKNCFMVKLSMYRCGLIIQADNLDQAKKLLNQIFSHSKGLNKTEKSWEEQIILSPVKKGLENINSSYRETLKIAEYLSMLPHDKIITYDSIASVDCTTYSYPLSTENKLISEVIDGQEKALDLFDELIRENLTKKRLSMEVLQNFVYTLIGTVNRIFQELKSSPEDFIGRPINYEYWYAHWGDSVTITAIKAVLSDVIAAKKQRSQTQDELLLTQMLDYIHENFKDNIMLNDLADQFNISPKYCGILFKQLSDNNFKDYLNRYRIEQAKKLIQERPSMKTKDLSVMTGFNSSNTFIRVFGKYTGTTPQKYAEQIMENKL</sequence>
<evidence type="ECO:0000256" key="4">
    <source>
        <dbReference type="SAM" id="Phobius"/>
    </source>
</evidence>
<keyword evidence="1" id="KW-0805">Transcription regulation</keyword>
<dbReference type="EMBL" id="CACRSY010000007">
    <property type="protein sequence ID" value="VYS89190.1"/>
    <property type="molecule type" value="Genomic_DNA"/>
</dbReference>
<dbReference type="PROSITE" id="PS01124">
    <property type="entry name" value="HTH_ARAC_FAMILY_2"/>
    <property type="match status" value="1"/>
</dbReference>
<dbReference type="InterPro" id="IPR009057">
    <property type="entry name" value="Homeodomain-like_sf"/>
</dbReference>
<evidence type="ECO:0000256" key="1">
    <source>
        <dbReference type="ARBA" id="ARBA00023015"/>
    </source>
</evidence>
<dbReference type="Gene3D" id="1.10.10.60">
    <property type="entry name" value="Homeodomain-like"/>
    <property type="match status" value="2"/>
</dbReference>
<dbReference type="Pfam" id="PF12833">
    <property type="entry name" value="HTH_18"/>
    <property type="match status" value="1"/>
</dbReference>
<dbReference type="SUPFAM" id="SSF46689">
    <property type="entry name" value="Homeodomain-like"/>
    <property type="match status" value="1"/>
</dbReference>
<proteinExistence type="predicted"/>
<dbReference type="SMART" id="SM00342">
    <property type="entry name" value="HTH_ARAC"/>
    <property type="match status" value="1"/>
</dbReference>
<evidence type="ECO:0000313" key="6">
    <source>
        <dbReference type="EMBL" id="VYS89190.1"/>
    </source>
</evidence>
<keyword evidence="4" id="KW-0472">Membrane</keyword>
<feature type="domain" description="HTH araC/xylS-type" evidence="5">
    <location>
        <begin position="642"/>
        <end position="741"/>
    </location>
</feature>
<dbReference type="GO" id="GO:0043565">
    <property type="term" value="F:sequence-specific DNA binding"/>
    <property type="evidence" value="ECO:0007669"/>
    <property type="project" value="InterPro"/>
</dbReference>
<evidence type="ECO:0000256" key="2">
    <source>
        <dbReference type="ARBA" id="ARBA00023125"/>
    </source>
</evidence>
<evidence type="ECO:0000259" key="5">
    <source>
        <dbReference type="PROSITE" id="PS01124"/>
    </source>
</evidence>
<dbReference type="PANTHER" id="PTHR43280:SF10">
    <property type="entry name" value="REGULATORY PROTEIN POCR"/>
    <property type="match status" value="1"/>
</dbReference>
<keyword evidence="3" id="KW-0804">Transcription</keyword>
<feature type="transmembrane region" description="Helical" evidence="4">
    <location>
        <begin position="15"/>
        <end position="36"/>
    </location>
</feature>
<organism evidence="6">
    <name type="scientific">Blautia hansenii</name>
    <name type="common">Ruminococcus hansenii</name>
    <dbReference type="NCBI Taxonomy" id="1322"/>
    <lineage>
        <taxon>Bacteria</taxon>
        <taxon>Bacillati</taxon>
        <taxon>Bacillota</taxon>
        <taxon>Clostridia</taxon>
        <taxon>Lachnospirales</taxon>
        <taxon>Lachnospiraceae</taxon>
        <taxon>Blautia</taxon>
    </lineage>
</organism>